<dbReference type="Gene3D" id="3.20.20.70">
    <property type="entry name" value="Aldolase class I"/>
    <property type="match status" value="1"/>
</dbReference>
<evidence type="ECO:0000256" key="8">
    <source>
        <dbReference type="ARBA" id="ARBA00031155"/>
    </source>
</evidence>
<name>A0ABM6F0C3_9BURK</name>
<evidence type="ECO:0000256" key="1">
    <source>
        <dbReference type="ARBA" id="ARBA00001917"/>
    </source>
</evidence>
<dbReference type="PANTHER" id="PTHR42747">
    <property type="entry name" value="NITRONATE MONOOXYGENASE-RELATED"/>
    <property type="match status" value="1"/>
</dbReference>
<organism evidence="10 11">
    <name type="scientific">Cupriavidus malaysiensis</name>
    <dbReference type="NCBI Taxonomy" id="367825"/>
    <lineage>
        <taxon>Bacteria</taxon>
        <taxon>Pseudomonadati</taxon>
        <taxon>Pseudomonadota</taxon>
        <taxon>Betaproteobacteria</taxon>
        <taxon>Burkholderiales</taxon>
        <taxon>Burkholderiaceae</taxon>
        <taxon>Cupriavidus</taxon>
    </lineage>
</organism>
<keyword evidence="7" id="KW-0503">Monooxygenase</keyword>
<evidence type="ECO:0000256" key="2">
    <source>
        <dbReference type="ARBA" id="ARBA00009881"/>
    </source>
</evidence>
<dbReference type="InterPro" id="IPR013785">
    <property type="entry name" value="Aldolase_TIM"/>
</dbReference>
<evidence type="ECO:0000256" key="4">
    <source>
        <dbReference type="ARBA" id="ARBA00022630"/>
    </source>
</evidence>
<keyword evidence="3" id="KW-0216">Detoxification</keyword>
<evidence type="ECO:0000256" key="7">
    <source>
        <dbReference type="ARBA" id="ARBA00023033"/>
    </source>
</evidence>
<keyword evidence="10" id="KW-0223">Dioxygenase</keyword>
<proteinExistence type="inferred from homology"/>
<reference evidence="10 11" key="1">
    <citation type="submission" date="2016-10" db="EMBL/GenBank/DDBJ databases">
        <title>Complete genome sequences of three Cupriavidus strains isolated from various Malaysian environments.</title>
        <authorList>
            <person name="Abdullah A.A.-A."/>
            <person name="Shafie N.A.H."/>
            <person name="Lau N.S."/>
        </authorList>
    </citation>
    <scope>NUCLEOTIDE SEQUENCE [LARGE SCALE GENOMIC DNA]</scope>
    <source>
        <strain evidence="10 11">USMAA1020</strain>
    </source>
</reference>
<dbReference type="Pfam" id="PF03060">
    <property type="entry name" value="NMO"/>
    <property type="match status" value="1"/>
</dbReference>
<evidence type="ECO:0000256" key="6">
    <source>
        <dbReference type="ARBA" id="ARBA00023002"/>
    </source>
</evidence>
<keyword evidence="4" id="KW-0285">Flavoprotein</keyword>
<dbReference type="PANTHER" id="PTHR42747:SF3">
    <property type="entry name" value="NITRONATE MONOOXYGENASE-RELATED"/>
    <property type="match status" value="1"/>
</dbReference>
<dbReference type="RefSeq" id="WP_071037683.1">
    <property type="nucleotide sequence ID" value="NZ_CP017754.1"/>
</dbReference>
<dbReference type="GO" id="GO:0051213">
    <property type="term" value="F:dioxygenase activity"/>
    <property type="evidence" value="ECO:0007669"/>
    <property type="project" value="UniProtKB-KW"/>
</dbReference>
<dbReference type="Proteomes" id="UP000177515">
    <property type="component" value="Chromosome 1"/>
</dbReference>
<comment type="catalytic activity">
    <reaction evidence="9">
        <text>3 propionate 3-nitronate + 3 O2 + H2O = 3 3-oxopropanoate + 2 nitrate + nitrite + H2O2 + 3 H(+)</text>
        <dbReference type="Rhea" id="RHEA:57332"/>
        <dbReference type="ChEBI" id="CHEBI:15377"/>
        <dbReference type="ChEBI" id="CHEBI:15378"/>
        <dbReference type="ChEBI" id="CHEBI:15379"/>
        <dbReference type="ChEBI" id="CHEBI:16240"/>
        <dbReference type="ChEBI" id="CHEBI:16301"/>
        <dbReference type="ChEBI" id="CHEBI:17632"/>
        <dbReference type="ChEBI" id="CHEBI:33190"/>
        <dbReference type="ChEBI" id="CHEBI:136067"/>
    </reaction>
</comment>
<keyword evidence="11" id="KW-1185">Reference proteome</keyword>
<evidence type="ECO:0000256" key="5">
    <source>
        <dbReference type="ARBA" id="ARBA00022643"/>
    </source>
</evidence>
<evidence type="ECO:0000313" key="10">
    <source>
        <dbReference type="EMBL" id="AOZ04662.1"/>
    </source>
</evidence>
<evidence type="ECO:0000256" key="3">
    <source>
        <dbReference type="ARBA" id="ARBA00022575"/>
    </source>
</evidence>
<gene>
    <name evidence="10" type="ORF">BKK80_01505</name>
</gene>
<accession>A0ABM6F0C3</accession>
<keyword evidence="5" id="KW-0288">FMN</keyword>
<comment type="similarity">
    <text evidence="2">Belongs to the nitronate monooxygenase family. NMO class I subfamily.</text>
</comment>
<evidence type="ECO:0000313" key="11">
    <source>
        <dbReference type="Proteomes" id="UP000177515"/>
    </source>
</evidence>
<comment type="cofactor">
    <cofactor evidence="1">
        <name>FMN</name>
        <dbReference type="ChEBI" id="CHEBI:58210"/>
    </cofactor>
</comment>
<dbReference type="EMBL" id="CP017754">
    <property type="protein sequence ID" value="AOZ04662.1"/>
    <property type="molecule type" value="Genomic_DNA"/>
</dbReference>
<dbReference type="CDD" id="cd04730">
    <property type="entry name" value="NPD_like"/>
    <property type="match status" value="1"/>
</dbReference>
<dbReference type="SUPFAM" id="SSF51412">
    <property type="entry name" value="Inosine monophosphate dehydrogenase (IMPDH)"/>
    <property type="match status" value="1"/>
</dbReference>
<keyword evidence="6" id="KW-0560">Oxidoreductase</keyword>
<dbReference type="InterPro" id="IPR004136">
    <property type="entry name" value="NMO"/>
</dbReference>
<sequence>MSFLPSRLPIIQAPMVGSLSPLAIAVCEAGGLGSLACAALSPAQLREQIAAIRAATPAPFNVNFFSHTAPPPDDAAQARWREQLAPYYGEIGLELSAAGSGPGRAPFDEAMCAVVEETRPPVVSFHFGLPEAGLLQRVRATGAMILSSATTVEEARWLEARGVDAIIAQGNEAGGHRGMFLTGDIHAQPGLFALLPQIVDAVRVPVIAAGAIADGRGVAAAFALGASAAQIGTAYLLTPQAGRSALHRAAVRAGRDDTTRLTNLYTGRPARGLLTRFMREQGPMSEVAPAFPLATGAVDPLRAAFEKAGRDDFSVLWSGEAAALARETDAGDLTREIWEAARRCAGGVDAALARQLDTARAG</sequence>
<protein>
    <recommendedName>
        <fullName evidence="8">Propionate 3-nitronate monooxygenase</fullName>
    </recommendedName>
</protein>
<evidence type="ECO:0000256" key="9">
    <source>
        <dbReference type="ARBA" id="ARBA00049401"/>
    </source>
</evidence>